<feature type="transmembrane region" description="Helical" evidence="1">
    <location>
        <begin position="157"/>
        <end position="177"/>
    </location>
</feature>
<dbReference type="RefSeq" id="XP_029228191.1">
    <property type="nucleotide sequence ID" value="XM_029371690.1"/>
</dbReference>
<keyword evidence="1" id="KW-0472">Membrane</keyword>
<feature type="chain" id="PRO_5018577884" evidence="2">
    <location>
        <begin position="21"/>
        <end position="205"/>
    </location>
</feature>
<proteinExistence type="predicted"/>
<dbReference type="OrthoDB" id="252397at2759"/>
<keyword evidence="1" id="KW-0812">Transmembrane</keyword>
<evidence type="ECO:0000313" key="4">
    <source>
        <dbReference type="Proteomes" id="UP000284403"/>
    </source>
</evidence>
<gene>
    <name evidence="3" type="ORF">Tco025E_04785</name>
</gene>
<keyword evidence="1" id="KW-1133">Transmembrane helix</keyword>
<feature type="transmembrane region" description="Helical" evidence="1">
    <location>
        <begin position="103"/>
        <end position="120"/>
    </location>
</feature>
<evidence type="ECO:0000256" key="1">
    <source>
        <dbReference type="SAM" id="Phobius"/>
    </source>
</evidence>
<dbReference type="Proteomes" id="UP000284403">
    <property type="component" value="Unassembled WGS sequence"/>
</dbReference>
<keyword evidence="2" id="KW-0732">Signal</keyword>
<organism evidence="3 4">
    <name type="scientific">Trypanosoma conorhini</name>
    <dbReference type="NCBI Taxonomy" id="83891"/>
    <lineage>
        <taxon>Eukaryota</taxon>
        <taxon>Discoba</taxon>
        <taxon>Euglenozoa</taxon>
        <taxon>Kinetoplastea</taxon>
        <taxon>Metakinetoplastina</taxon>
        <taxon>Trypanosomatida</taxon>
        <taxon>Trypanosomatidae</taxon>
        <taxon>Trypanosoma</taxon>
    </lineage>
</organism>
<protein>
    <submittedName>
        <fullName evidence="3">Uncharacterized protein</fullName>
    </submittedName>
</protein>
<reference evidence="3 4" key="1">
    <citation type="journal article" date="2018" name="BMC Genomics">
        <title>Genomic comparison of Trypanosoma conorhini and Trypanosoma rangeli to Trypanosoma cruzi strains of high and low virulence.</title>
        <authorList>
            <person name="Bradwell K.R."/>
            <person name="Koparde V.N."/>
            <person name="Matveyev A.V."/>
            <person name="Serrano M.G."/>
            <person name="Alves J.M."/>
            <person name="Parikh H."/>
            <person name="Huang B."/>
            <person name="Lee V."/>
            <person name="Espinosa-Alvarez O."/>
            <person name="Ortiz P.A."/>
            <person name="Costa-Martins A.G."/>
            <person name="Teixeira M.M."/>
            <person name="Buck G.A."/>
        </authorList>
    </citation>
    <scope>NUCLEOTIDE SEQUENCE [LARGE SCALE GENOMIC DNA]</scope>
    <source>
        <strain evidence="3 4">025E</strain>
    </source>
</reference>
<dbReference type="AlphaFoldDB" id="A0A3R7L750"/>
<comment type="caution">
    <text evidence="3">The sequence shown here is derived from an EMBL/GenBank/DDBJ whole genome shotgun (WGS) entry which is preliminary data.</text>
</comment>
<accession>A0A3R7L750</accession>
<feature type="transmembrane region" description="Helical" evidence="1">
    <location>
        <begin position="132"/>
        <end position="151"/>
    </location>
</feature>
<evidence type="ECO:0000313" key="3">
    <source>
        <dbReference type="EMBL" id="RNF17550.1"/>
    </source>
</evidence>
<dbReference type="GeneID" id="40318396"/>
<evidence type="ECO:0000256" key="2">
    <source>
        <dbReference type="SAM" id="SignalP"/>
    </source>
</evidence>
<dbReference type="EMBL" id="MKKU01000258">
    <property type="protein sequence ID" value="RNF17550.1"/>
    <property type="molecule type" value="Genomic_DNA"/>
</dbReference>
<feature type="signal peptide" evidence="2">
    <location>
        <begin position="1"/>
        <end position="20"/>
    </location>
</feature>
<keyword evidence="4" id="KW-1185">Reference proteome</keyword>
<name>A0A3R7L750_9TRYP</name>
<sequence>MTSHFLSLCASCAWWGVCVCVRARVPLRRVRVTAAATPAGACVCVGPSTACPPLLSPALFVFPSPFCFAFFFSCGPNASAVAKVALKTSPTQTHREKTLGEGAVHYYYLFILLLFVFLYIRTMAFLCGCSMLLSFLITALLGAYLVYIIVWVPVYRYVAIIFVLLLLAFSLSAWRFLPSERAYVREKAEGIVDGRLAFTLPAGTV</sequence>